<feature type="binding site" evidence="7">
    <location>
        <position position="120"/>
    </location>
    <ligand>
        <name>Zn(2+)</name>
        <dbReference type="ChEBI" id="CHEBI:29105"/>
    </ligand>
</feature>
<evidence type="ECO:0000313" key="9">
    <source>
        <dbReference type="EMBL" id="MDG9700312.1"/>
    </source>
</evidence>
<dbReference type="AlphaFoldDB" id="A0AAW6RN42"/>
<proteinExistence type="inferred from homology"/>
<dbReference type="InterPro" id="IPR043135">
    <property type="entry name" value="Fur_C"/>
</dbReference>
<dbReference type="SUPFAM" id="SSF46785">
    <property type="entry name" value="Winged helix' DNA-binding domain"/>
    <property type="match status" value="1"/>
</dbReference>
<keyword evidence="6" id="KW-0804">Transcription</keyword>
<evidence type="ECO:0000256" key="4">
    <source>
        <dbReference type="ARBA" id="ARBA00023015"/>
    </source>
</evidence>
<feature type="binding site" evidence="7">
    <location>
        <position position="158"/>
    </location>
    <ligand>
        <name>Zn(2+)</name>
        <dbReference type="ChEBI" id="CHEBI:29105"/>
    </ligand>
</feature>
<evidence type="ECO:0000313" key="10">
    <source>
        <dbReference type="Proteomes" id="UP001237156"/>
    </source>
</evidence>
<comment type="caution">
    <text evidence="9">The sequence shown here is derived from an EMBL/GenBank/DDBJ whole genome shotgun (WGS) entry which is preliminary data.</text>
</comment>
<keyword evidence="2" id="KW-0678">Repressor</keyword>
<dbReference type="PANTHER" id="PTHR33202:SF6">
    <property type="entry name" value="ZINC UPTAKE REGULATION PROTEIN"/>
    <property type="match status" value="1"/>
</dbReference>
<dbReference type="GO" id="GO:0045892">
    <property type="term" value="P:negative regulation of DNA-templated transcription"/>
    <property type="evidence" value="ECO:0007669"/>
    <property type="project" value="TreeGrafter"/>
</dbReference>
<evidence type="ECO:0000256" key="5">
    <source>
        <dbReference type="ARBA" id="ARBA00023125"/>
    </source>
</evidence>
<protein>
    <submittedName>
        <fullName evidence="9">Fur family transcriptional regulator</fullName>
    </submittedName>
</protein>
<comment type="cofactor">
    <cofactor evidence="7">
        <name>Zn(2+)</name>
        <dbReference type="ChEBI" id="CHEBI:29105"/>
    </cofactor>
    <text evidence="7">Binds 1 zinc ion per subunit.</text>
</comment>
<dbReference type="InterPro" id="IPR002481">
    <property type="entry name" value="FUR"/>
</dbReference>
<accession>A0AAW6RN42</accession>
<organism evidence="9 10">
    <name type="scientific">Ottowia cancrivicina</name>
    <dbReference type="NCBI Taxonomy" id="3040346"/>
    <lineage>
        <taxon>Bacteria</taxon>
        <taxon>Pseudomonadati</taxon>
        <taxon>Pseudomonadota</taxon>
        <taxon>Betaproteobacteria</taxon>
        <taxon>Burkholderiales</taxon>
        <taxon>Comamonadaceae</taxon>
        <taxon>Ottowia</taxon>
    </lineage>
</organism>
<comment type="similarity">
    <text evidence="1">Belongs to the Fur family.</text>
</comment>
<dbReference type="GO" id="GO:0003700">
    <property type="term" value="F:DNA-binding transcription factor activity"/>
    <property type="evidence" value="ECO:0007669"/>
    <property type="project" value="InterPro"/>
</dbReference>
<dbReference type="PANTHER" id="PTHR33202">
    <property type="entry name" value="ZINC UPTAKE REGULATION PROTEIN"/>
    <property type="match status" value="1"/>
</dbReference>
<evidence type="ECO:0000256" key="1">
    <source>
        <dbReference type="ARBA" id="ARBA00007957"/>
    </source>
</evidence>
<dbReference type="Gene3D" id="3.30.1490.190">
    <property type="match status" value="1"/>
</dbReference>
<dbReference type="GO" id="GO:0000976">
    <property type="term" value="F:transcription cis-regulatory region binding"/>
    <property type="evidence" value="ECO:0007669"/>
    <property type="project" value="TreeGrafter"/>
</dbReference>
<keyword evidence="3 7" id="KW-0862">Zinc</keyword>
<dbReference type="GO" id="GO:1900376">
    <property type="term" value="P:regulation of secondary metabolite biosynthetic process"/>
    <property type="evidence" value="ECO:0007669"/>
    <property type="project" value="TreeGrafter"/>
</dbReference>
<feature type="binding site" evidence="7">
    <location>
        <position position="161"/>
    </location>
    <ligand>
        <name>Zn(2+)</name>
        <dbReference type="ChEBI" id="CHEBI:29105"/>
    </ligand>
</feature>
<dbReference type="InterPro" id="IPR036388">
    <property type="entry name" value="WH-like_DNA-bd_sf"/>
</dbReference>
<evidence type="ECO:0000256" key="3">
    <source>
        <dbReference type="ARBA" id="ARBA00022833"/>
    </source>
</evidence>
<dbReference type="EMBL" id="JARVII010000030">
    <property type="protein sequence ID" value="MDG9700312.1"/>
    <property type="molecule type" value="Genomic_DNA"/>
</dbReference>
<dbReference type="Pfam" id="PF01475">
    <property type="entry name" value="FUR"/>
    <property type="match status" value="1"/>
</dbReference>
<feature type="binding site" evidence="7">
    <location>
        <position position="123"/>
    </location>
    <ligand>
        <name>Zn(2+)</name>
        <dbReference type="ChEBI" id="CHEBI:29105"/>
    </ligand>
</feature>
<reference evidence="9 10" key="1">
    <citation type="submission" date="2023-04" db="EMBL/GenBank/DDBJ databases">
        <title>Ottowia paracancer sp. nov., isolated from human stomach.</title>
        <authorList>
            <person name="Song Y."/>
        </authorList>
    </citation>
    <scope>NUCLEOTIDE SEQUENCE [LARGE SCALE GENOMIC DNA]</scope>
    <source>
        <strain evidence="9 10">10c7w1</strain>
    </source>
</reference>
<evidence type="ECO:0000256" key="6">
    <source>
        <dbReference type="ARBA" id="ARBA00023163"/>
    </source>
</evidence>
<keyword evidence="7" id="KW-0479">Metal-binding</keyword>
<dbReference type="Gene3D" id="1.10.10.10">
    <property type="entry name" value="Winged helix-like DNA-binding domain superfamily/Winged helix DNA-binding domain"/>
    <property type="match status" value="1"/>
</dbReference>
<comment type="cofactor">
    <cofactor evidence="8">
        <name>Mn(2+)</name>
        <dbReference type="ChEBI" id="CHEBI:29035"/>
    </cofactor>
    <cofactor evidence="8">
        <name>Fe(2+)</name>
        <dbReference type="ChEBI" id="CHEBI:29033"/>
    </cofactor>
    <text evidence="8">Binds 1 Mn(2+) or Fe(2+) ion per subunit.</text>
</comment>
<keyword evidence="8" id="KW-0408">Iron</keyword>
<keyword evidence="5" id="KW-0238">DNA-binding</keyword>
<evidence type="ECO:0000256" key="2">
    <source>
        <dbReference type="ARBA" id="ARBA00022491"/>
    </source>
</evidence>
<dbReference type="InterPro" id="IPR036390">
    <property type="entry name" value="WH_DNA-bd_sf"/>
</dbReference>
<feature type="binding site" evidence="8">
    <location>
        <position position="109"/>
    </location>
    <ligand>
        <name>Fe cation</name>
        <dbReference type="ChEBI" id="CHEBI:24875"/>
    </ligand>
</feature>
<keyword evidence="4" id="KW-0805">Transcription regulation</keyword>
<sequence length="171" mass="18048">MSRSPAPRPARRRAIALNPAQKSQLAAAQARCAAQGSQLTPLRTEVLSLLIRRGGAAKAYDLLTDMQARQPGVAPMTVYRALDFLVEQGLAHKVAANSTFVLCQHEGPHAPHARIVMLVCAQCGGTTECSDPRVAQALDEALHDTGFAAQSVEVKGLCAACRAKSDAQPPA</sequence>
<dbReference type="Proteomes" id="UP001237156">
    <property type="component" value="Unassembled WGS sequence"/>
</dbReference>
<dbReference type="GO" id="GO:0005829">
    <property type="term" value="C:cytosol"/>
    <property type="evidence" value="ECO:0007669"/>
    <property type="project" value="TreeGrafter"/>
</dbReference>
<dbReference type="RefSeq" id="WP_279525054.1">
    <property type="nucleotide sequence ID" value="NZ_JARVII010000030.1"/>
</dbReference>
<dbReference type="GO" id="GO:0008270">
    <property type="term" value="F:zinc ion binding"/>
    <property type="evidence" value="ECO:0007669"/>
    <property type="project" value="TreeGrafter"/>
</dbReference>
<name>A0AAW6RN42_9BURK</name>
<keyword evidence="10" id="KW-1185">Reference proteome</keyword>
<gene>
    <name evidence="9" type="ORF">QB898_11440</name>
</gene>
<evidence type="ECO:0000256" key="8">
    <source>
        <dbReference type="PIRSR" id="PIRSR602481-2"/>
    </source>
</evidence>
<evidence type="ECO:0000256" key="7">
    <source>
        <dbReference type="PIRSR" id="PIRSR602481-1"/>
    </source>
</evidence>